<dbReference type="EMBL" id="CM034402">
    <property type="protein sequence ID" value="KAJ0175056.1"/>
    <property type="molecule type" value="Genomic_DNA"/>
</dbReference>
<organism evidence="1 2">
    <name type="scientific">Dendrolimus kikuchii</name>
    <dbReference type="NCBI Taxonomy" id="765133"/>
    <lineage>
        <taxon>Eukaryota</taxon>
        <taxon>Metazoa</taxon>
        <taxon>Ecdysozoa</taxon>
        <taxon>Arthropoda</taxon>
        <taxon>Hexapoda</taxon>
        <taxon>Insecta</taxon>
        <taxon>Pterygota</taxon>
        <taxon>Neoptera</taxon>
        <taxon>Endopterygota</taxon>
        <taxon>Lepidoptera</taxon>
        <taxon>Glossata</taxon>
        <taxon>Ditrysia</taxon>
        <taxon>Bombycoidea</taxon>
        <taxon>Lasiocampidae</taxon>
        <taxon>Dendrolimus</taxon>
    </lineage>
</organism>
<comment type="caution">
    <text evidence="1">The sequence shown here is derived from an EMBL/GenBank/DDBJ whole genome shotgun (WGS) entry which is preliminary data.</text>
</comment>
<sequence>MKDSNLNCRPADPDVANTPEANKIVIAKEDINQNEKNAKHRNNIDEKSAIKIVKNKRDGEDTKSHSSYTDETNEVVQLDENTLGAQENTFENLALKEKVNSTRSVTPVFKPKYKYGEDQWSPLNISGKKSYEIGLLKQIKDDPLSKSKPNLPLLEACNIIRSTPIEEPQYIAAISRTNDTSFYPFVKPVTGSRSNTSHDIQKEGRNLTSSGKESAKLLATPSTDSIHNKPHTIRVSLSLREEVKLSEVDSAWKPTRFRKEYLTEEEYKEQELYKKFRGILNKLTPEKFDTLLDKLKTLEINNKKQLEGVIDLVFEKAIDEPNFSVAYAAMCQKLSTLKVPADNPTNPDQCVNFRALLINKCQKQFETNTVDEQVLKLQKDLEDCADSAKKKEYQLMLEEENRRIRMRSVGNVRFIGELYKLKMLTCKIMDYCMKYLIDKVEEEKLECLCKLLTTIGKQFESETTTQLDNIFKRMEDIANRKSNKISNRVRFMIQDVIELRKRKWIVKNVVDSQPKMMNQIQKEAEQQQRHIELMNANIPGSSLRREEGSGGSRNKRGDNKRQNHNPFMDSTWKTSRVNYSVDTSKLKAVSKKNLDNVKLAPHISAWNCGSGSKITTGAASNTMISLSKNMYSVLENVQMDSTSIIANRDVTPSYHSKGASIERSTFNSRTDFDDNRKRSRSAREARSNLCTLSTSDKALTPGASTIRGDSVVSGILPAAKPTEPVLLEEAIKDIINQYLCNHEEEEAVFKVKTQFSENNHVSVVREIFYVSLEKAPKDVALIAKLLTRLVSAVKIAPENLLAGMKETFEAAPDLYIDIPMLYEFLGKFIGPHIEKNHITFAQIFKLCDVIIISNQGHLFLKAVMKEMIESMGPTFVKNKWLESQMQFSEWLCGAHVDKSLQDNELEFLEECIKSSEHAKAILSPAETRSKLLQLMNSDENCTCIKGWIQDKYSKSSNEDWFIRSLIQAICENALFGPDTNDLPHFNQDRMKKYANLIHEFGETKQSREASCLLGIQQLMHRLEYPQGITLEIFKYLYEQYLISLDGFIEWELSEKEPEGKGVMMKVLRSFFTNIKEADNEESSNED</sequence>
<protein>
    <submittedName>
        <fullName evidence="1">Uncharacterized protein</fullName>
    </submittedName>
</protein>
<evidence type="ECO:0000313" key="1">
    <source>
        <dbReference type="EMBL" id="KAJ0175056.1"/>
    </source>
</evidence>
<reference evidence="1 2" key="1">
    <citation type="journal article" date="2021" name="Front. Genet.">
        <title>Chromosome-Level Genome Assembly Reveals Significant Gene Expansion in the Toll and IMD Signaling Pathways of Dendrolimus kikuchii.</title>
        <authorList>
            <person name="Zhou J."/>
            <person name="Wu P."/>
            <person name="Xiong Z."/>
            <person name="Liu N."/>
            <person name="Zhao N."/>
            <person name="Ji M."/>
            <person name="Qiu Y."/>
            <person name="Yang B."/>
        </authorList>
    </citation>
    <scope>NUCLEOTIDE SEQUENCE [LARGE SCALE GENOMIC DNA]</scope>
    <source>
        <strain evidence="1">Ann1</strain>
    </source>
</reference>
<evidence type="ECO:0000313" key="2">
    <source>
        <dbReference type="Proteomes" id="UP000824533"/>
    </source>
</evidence>
<dbReference type="Proteomes" id="UP000824533">
    <property type="component" value="Linkage Group LG16"/>
</dbReference>
<keyword evidence="2" id="KW-1185">Reference proteome</keyword>
<gene>
    <name evidence="1" type="ORF">K1T71_009197</name>
</gene>
<proteinExistence type="predicted"/>
<accession>A0ACC1CU26</accession>
<name>A0ACC1CU26_9NEOP</name>